<accession>A0ABZ0B920</accession>
<reference evidence="1 2" key="1">
    <citation type="submission" date="2023-09" db="EMBL/GenBank/DDBJ databases">
        <authorList>
            <person name="Rey-Velasco X."/>
        </authorList>
    </citation>
    <scope>NUCLEOTIDE SEQUENCE [LARGE SCALE GENOMIC DNA]</scope>
    <source>
        <strain evidence="1 2">W311</strain>
    </source>
</reference>
<proteinExistence type="predicted"/>
<keyword evidence="2" id="KW-1185">Reference proteome</keyword>
<evidence type="ECO:0000313" key="1">
    <source>
        <dbReference type="EMBL" id="WNO53545.1"/>
    </source>
</evidence>
<evidence type="ECO:0000313" key="2">
    <source>
        <dbReference type="Proteomes" id="UP001302249"/>
    </source>
</evidence>
<dbReference type="EMBL" id="CP135076">
    <property type="protein sequence ID" value="WNO53545.1"/>
    <property type="molecule type" value="Genomic_DNA"/>
</dbReference>
<protein>
    <submittedName>
        <fullName evidence="1">Uncharacterized protein</fullName>
    </submittedName>
</protein>
<gene>
    <name evidence="1" type="ORF">RPR59_14060</name>
</gene>
<name>A0ABZ0B920_9SPHN</name>
<dbReference type="RefSeq" id="WP_313915085.1">
    <property type="nucleotide sequence ID" value="NZ_CP135076.1"/>
</dbReference>
<organism evidence="1 2">
    <name type="scientific">Stakelama saccharophila</name>
    <dbReference type="NCBI Taxonomy" id="3075605"/>
    <lineage>
        <taxon>Bacteria</taxon>
        <taxon>Pseudomonadati</taxon>
        <taxon>Pseudomonadota</taxon>
        <taxon>Alphaproteobacteria</taxon>
        <taxon>Sphingomonadales</taxon>
        <taxon>Sphingomonadaceae</taxon>
        <taxon>Stakelama</taxon>
    </lineage>
</organism>
<dbReference type="Proteomes" id="UP001302249">
    <property type="component" value="Chromosome"/>
</dbReference>
<sequence>MRAALERRGREIAARRADREADKVAEAVRDAAPDVRVTREGEDVVLSGRGLSRRRLRDPVLRWIGGLVR</sequence>